<evidence type="ECO:0008006" key="9">
    <source>
        <dbReference type="Google" id="ProtNLM"/>
    </source>
</evidence>
<dbReference type="InterPro" id="IPR002401">
    <property type="entry name" value="Cyt_P450_E_grp-I"/>
</dbReference>
<evidence type="ECO:0000256" key="3">
    <source>
        <dbReference type="ARBA" id="ARBA00023002"/>
    </source>
</evidence>
<dbReference type="GO" id="GO:0016705">
    <property type="term" value="F:oxidoreductase activity, acting on paired donors, with incorporation or reduction of molecular oxygen"/>
    <property type="evidence" value="ECO:0007669"/>
    <property type="project" value="InterPro"/>
</dbReference>
<keyword evidence="4 5" id="KW-0408">Iron</keyword>
<dbReference type="GO" id="GO:0005506">
    <property type="term" value="F:iron ion binding"/>
    <property type="evidence" value="ECO:0007669"/>
    <property type="project" value="InterPro"/>
</dbReference>
<dbReference type="GO" id="GO:0006629">
    <property type="term" value="P:lipid metabolic process"/>
    <property type="evidence" value="ECO:0007669"/>
    <property type="project" value="UniProtKB-ARBA"/>
</dbReference>
<comment type="similarity">
    <text evidence="1 6">Belongs to the cytochrome P450 family.</text>
</comment>
<keyword evidence="3 6" id="KW-0560">Oxidoreductase</keyword>
<evidence type="ECO:0000256" key="2">
    <source>
        <dbReference type="ARBA" id="ARBA00022723"/>
    </source>
</evidence>
<dbReference type="EMBL" id="JAAAHW010006433">
    <property type="protein sequence ID" value="KAF9960995.1"/>
    <property type="molecule type" value="Genomic_DNA"/>
</dbReference>
<dbReference type="AlphaFoldDB" id="A0A9P6J3J8"/>
<evidence type="ECO:0000256" key="6">
    <source>
        <dbReference type="RuleBase" id="RU000461"/>
    </source>
</evidence>
<dbReference type="PANTHER" id="PTHR24296">
    <property type="entry name" value="CYTOCHROME P450"/>
    <property type="match status" value="1"/>
</dbReference>
<comment type="cofactor">
    <cofactor evidence="5">
        <name>heme</name>
        <dbReference type="ChEBI" id="CHEBI:30413"/>
    </cofactor>
</comment>
<dbReference type="OrthoDB" id="1470350at2759"/>
<proteinExistence type="inferred from homology"/>
<organism evidence="7 8">
    <name type="scientific">Modicella reniformis</name>
    <dbReference type="NCBI Taxonomy" id="1440133"/>
    <lineage>
        <taxon>Eukaryota</taxon>
        <taxon>Fungi</taxon>
        <taxon>Fungi incertae sedis</taxon>
        <taxon>Mucoromycota</taxon>
        <taxon>Mortierellomycotina</taxon>
        <taxon>Mortierellomycetes</taxon>
        <taxon>Mortierellales</taxon>
        <taxon>Mortierellaceae</taxon>
        <taxon>Modicella</taxon>
    </lineage>
</organism>
<name>A0A9P6J3J8_9FUNG</name>
<protein>
    <recommendedName>
        <fullName evidence="9">Cytochrome P450</fullName>
    </recommendedName>
</protein>
<feature type="binding site" description="axial binding residue" evidence="5">
    <location>
        <position position="463"/>
    </location>
    <ligand>
        <name>heme</name>
        <dbReference type="ChEBI" id="CHEBI:30413"/>
    </ligand>
    <ligandPart>
        <name>Fe</name>
        <dbReference type="ChEBI" id="CHEBI:18248"/>
    </ligandPart>
</feature>
<dbReference type="SUPFAM" id="SSF48264">
    <property type="entry name" value="Cytochrome P450"/>
    <property type="match status" value="1"/>
</dbReference>
<keyword evidence="5 6" id="KW-0349">Heme</keyword>
<dbReference type="Proteomes" id="UP000749646">
    <property type="component" value="Unassembled WGS sequence"/>
</dbReference>
<reference evidence="7" key="1">
    <citation type="journal article" date="2020" name="Fungal Divers.">
        <title>Resolving the Mortierellaceae phylogeny through synthesis of multi-gene phylogenetics and phylogenomics.</title>
        <authorList>
            <person name="Vandepol N."/>
            <person name="Liber J."/>
            <person name="Desiro A."/>
            <person name="Na H."/>
            <person name="Kennedy M."/>
            <person name="Barry K."/>
            <person name="Grigoriev I.V."/>
            <person name="Miller A.N."/>
            <person name="O'Donnell K."/>
            <person name="Stajich J.E."/>
            <person name="Bonito G."/>
        </authorList>
    </citation>
    <scope>NUCLEOTIDE SEQUENCE</scope>
    <source>
        <strain evidence="7">MES-2147</strain>
    </source>
</reference>
<sequence length="522" mass="60167">MASVSIQNPQLAALTRGLTQFLARHSLSKVVGVYLLYIIFKYRRSVYGARNRSDLKGPWTLPILGNLFQILTLPRNQVLQRQTSNHEKYGPIYAMTIPGVGRVINISDPDMVDHVLRANFWAYEKGPFLRTTLEPLVGGGIFGADGDHWKWQRKLASHIFNVKAFRTYTSTVFVEEAKLVIDYLAKKANEGEVVDLQELFYKYTLDSFGEIAFGQSFGCLSKPADEVPFATAFDRLNHELSERLMIPTWKLRDWWRGDLNKLDKDIETVSEFAHRVIRNRREQGLQRQDRKDLMQLFMETQDENGEPLSDEMLKDTLNNFILAGRDTTAQALSWTFYLMHRQQQVDRRIVQKLADETDTILQGEEPTYESTKQQKYAEACFYEALRLYPSVPKNMKMCVEDDVLPGGHKVYRNEKIAWSSWAMGRDTSIWGPDAKEYKPERWLKGEKPSQSKFVAFHLGPRTCLGQQFATIEAITIMSMLMQKFTFELVEPNKEPAYHPSLTLPMAHGLPVRIKHRVNAQAI</sequence>
<dbReference type="Pfam" id="PF00067">
    <property type="entry name" value="p450"/>
    <property type="match status" value="1"/>
</dbReference>
<dbReference type="InterPro" id="IPR036396">
    <property type="entry name" value="Cyt_P450_sf"/>
</dbReference>
<evidence type="ECO:0000256" key="1">
    <source>
        <dbReference type="ARBA" id="ARBA00010617"/>
    </source>
</evidence>
<dbReference type="InterPro" id="IPR001128">
    <property type="entry name" value="Cyt_P450"/>
</dbReference>
<keyword evidence="6" id="KW-0503">Monooxygenase</keyword>
<evidence type="ECO:0000256" key="5">
    <source>
        <dbReference type="PIRSR" id="PIRSR602401-1"/>
    </source>
</evidence>
<dbReference type="PRINTS" id="PR00385">
    <property type="entry name" value="P450"/>
</dbReference>
<dbReference type="Gene3D" id="1.10.630.10">
    <property type="entry name" value="Cytochrome P450"/>
    <property type="match status" value="1"/>
</dbReference>
<accession>A0A9P6J3J8</accession>
<dbReference type="GO" id="GO:0004497">
    <property type="term" value="F:monooxygenase activity"/>
    <property type="evidence" value="ECO:0007669"/>
    <property type="project" value="UniProtKB-KW"/>
</dbReference>
<evidence type="ECO:0000313" key="7">
    <source>
        <dbReference type="EMBL" id="KAF9960995.1"/>
    </source>
</evidence>
<evidence type="ECO:0000256" key="4">
    <source>
        <dbReference type="ARBA" id="ARBA00023004"/>
    </source>
</evidence>
<keyword evidence="8" id="KW-1185">Reference proteome</keyword>
<dbReference type="PROSITE" id="PS00086">
    <property type="entry name" value="CYTOCHROME_P450"/>
    <property type="match status" value="1"/>
</dbReference>
<comment type="caution">
    <text evidence="7">The sequence shown here is derived from an EMBL/GenBank/DDBJ whole genome shotgun (WGS) entry which is preliminary data.</text>
</comment>
<dbReference type="PRINTS" id="PR00463">
    <property type="entry name" value="EP450I"/>
</dbReference>
<keyword evidence="2 5" id="KW-0479">Metal-binding</keyword>
<evidence type="ECO:0000313" key="8">
    <source>
        <dbReference type="Proteomes" id="UP000749646"/>
    </source>
</evidence>
<dbReference type="InterPro" id="IPR017972">
    <property type="entry name" value="Cyt_P450_CS"/>
</dbReference>
<dbReference type="GO" id="GO:0020037">
    <property type="term" value="F:heme binding"/>
    <property type="evidence" value="ECO:0007669"/>
    <property type="project" value="InterPro"/>
</dbReference>
<gene>
    <name evidence="7" type="ORF">BGZ65_011408</name>
</gene>